<name>A0A3R9Q8L8_9CREN</name>
<proteinExistence type="inferred from homology"/>
<accession>A0A3R9Q8L8</accession>
<dbReference type="PANTHER" id="PTHR43776:SF7">
    <property type="entry name" value="D,D-DIPEPTIDE TRANSPORT ATP-BINDING PROTEIN DDPF-RELATED"/>
    <property type="match status" value="1"/>
</dbReference>
<dbReference type="InterPro" id="IPR017871">
    <property type="entry name" value="ABC_transporter-like_CS"/>
</dbReference>
<dbReference type="InterPro" id="IPR050319">
    <property type="entry name" value="ABC_transp_ATP-bind"/>
</dbReference>
<dbReference type="SUPFAM" id="SSF52540">
    <property type="entry name" value="P-loop containing nucleoside triphosphate hydrolases"/>
    <property type="match status" value="1"/>
</dbReference>
<sequence length="321" mass="35691">MGGDLMLLKLEAVKMYFYLGALGRKKVVRAVDGIDAEVERGEVLGIVGESGSGKSTLGRVALRLYKPTEGRVVFDGTDITEMSEGTLRKMRRRMQLIPQDPYGSFNPVQKLGDSLIEPLEIHFGISREEAGDRVSKMLERVGLSPPEEFMERKPYQLSGGQLQRVAIARAMLLEPDFIVADEPTSNLDLSIRASILKLLMEFRERLGQGLMFITHDIVLASLISNRIAVLYLGRVMEEGATADVVGDPKNPYTKALLSSIPLERSGFEEITLKGDIADPSNPPPGCKLHPRCPYAMQICSEREPPLIDLDGRRVRCWLHSR</sequence>
<dbReference type="CDD" id="cd03257">
    <property type="entry name" value="ABC_NikE_OppD_transporters"/>
    <property type="match status" value="1"/>
</dbReference>
<protein>
    <submittedName>
        <fullName evidence="6">ABC transporter ATP-binding protein</fullName>
    </submittedName>
</protein>
<evidence type="ECO:0000256" key="3">
    <source>
        <dbReference type="ARBA" id="ARBA00022741"/>
    </source>
</evidence>
<gene>
    <name evidence="6" type="ORF">D9Q81_07065</name>
</gene>
<organism evidence="6 7">
    <name type="scientific">Candidatus Korarchaeum cryptofilum</name>
    <dbReference type="NCBI Taxonomy" id="498846"/>
    <lineage>
        <taxon>Archaea</taxon>
        <taxon>Thermoproteota</taxon>
        <taxon>Candidatus Korarchaeia</taxon>
        <taxon>Candidatus Korarchaeales</taxon>
        <taxon>Candidatus Korarchaeaceae</taxon>
        <taxon>Candidatus Korarchaeum</taxon>
    </lineage>
</organism>
<reference evidence="6 7" key="1">
    <citation type="submission" date="2018-10" db="EMBL/GenBank/DDBJ databases">
        <title>Co-occurring genomic capacity for anaerobic methane metabolism and dissimilatory sulfite reduction discovered in the Korarchaeota.</title>
        <authorList>
            <person name="Mckay L.J."/>
            <person name="Dlakic M."/>
            <person name="Fields M.W."/>
            <person name="Delmont T.O."/>
            <person name="Eren A.M."/>
            <person name="Jay Z.J."/>
            <person name="Klingelsmith K.B."/>
            <person name="Rusch D.B."/>
            <person name="Inskeep W.P."/>
        </authorList>
    </citation>
    <scope>NUCLEOTIDE SEQUENCE [LARGE SCALE GENOMIC DNA]</scope>
    <source>
        <strain evidence="6 7">WS</strain>
    </source>
</reference>
<dbReference type="GO" id="GO:0016887">
    <property type="term" value="F:ATP hydrolysis activity"/>
    <property type="evidence" value="ECO:0007669"/>
    <property type="project" value="InterPro"/>
</dbReference>
<dbReference type="FunFam" id="3.40.50.300:FF:000016">
    <property type="entry name" value="Oligopeptide ABC transporter ATP-binding component"/>
    <property type="match status" value="1"/>
</dbReference>
<dbReference type="InterPro" id="IPR027417">
    <property type="entry name" value="P-loop_NTPase"/>
</dbReference>
<evidence type="ECO:0000256" key="1">
    <source>
        <dbReference type="ARBA" id="ARBA00005417"/>
    </source>
</evidence>
<dbReference type="Gene3D" id="3.40.50.300">
    <property type="entry name" value="P-loop containing nucleotide triphosphate hydrolases"/>
    <property type="match status" value="1"/>
</dbReference>
<evidence type="ECO:0000313" key="6">
    <source>
        <dbReference type="EMBL" id="RSN68070.1"/>
    </source>
</evidence>
<keyword evidence="4 6" id="KW-0067">ATP-binding</keyword>
<dbReference type="PANTHER" id="PTHR43776">
    <property type="entry name" value="TRANSPORT ATP-BINDING PROTEIN"/>
    <property type="match status" value="1"/>
</dbReference>
<dbReference type="Pfam" id="PF00005">
    <property type="entry name" value="ABC_tran"/>
    <property type="match status" value="1"/>
</dbReference>
<dbReference type="Proteomes" id="UP000278149">
    <property type="component" value="Unassembled WGS sequence"/>
</dbReference>
<keyword evidence="2" id="KW-0813">Transport</keyword>
<evidence type="ECO:0000259" key="5">
    <source>
        <dbReference type="PROSITE" id="PS50893"/>
    </source>
</evidence>
<evidence type="ECO:0000256" key="2">
    <source>
        <dbReference type="ARBA" id="ARBA00022448"/>
    </source>
</evidence>
<dbReference type="PROSITE" id="PS00211">
    <property type="entry name" value="ABC_TRANSPORTER_1"/>
    <property type="match status" value="1"/>
</dbReference>
<dbReference type="NCBIfam" id="TIGR01727">
    <property type="entry name" value="oligo_HPY"/>
    <property type="match status" value="1"/>
</dbReference>
<comment type="similarity">
    <text evidence="1">Belongs to the ABC transporter superfamily.</text>
</comment>
<dbReference type="GO" id="GO:0015833">
    <property type="term" value="P:peptide transport"/>
    <property type="evidence" value="ECO:0007669"/>
    <property type="project" value="InterPro"/>
</dbReference>
<comment type="caution">
    <text evidence="6">The sequence shown here is derived from an EMBL/GenBank/DDBJ whole genome shotgun (WGS) entry which is preliminary data.</text>
</comment>
<dbReference type="SMART" id="SM00382">
    <property type="entry name" value="AAA"/>
    <property type="match status" value="1"/>
</dbReference>
<dbReference type="InterPro" id="IPR003439">
    <property type="entry name" value="ABC_transporter-like_ATP-bd"/>
</dbReference>
<evidence type="ECO:0000313" key="7">
    <source>
        <dbReference type="Proteomes" id="UP000278149"/>
    </source>
</evidence>
<dbReference type="GO" id="GO:0055085">
    <property type="term" value="P:transmembrane transport"/>
    <property type="evidence" value="ECO:0007669"/>
    <property type="project" value="UniProtKB-ARBA"/>
</dbReference>
<dbReference type="GO" id="GO:0005524">
    <property type="term" value="F:ATP binding"/>
    <property type="evidence" value="ECO:0007669"/>
    <property type="project" value="UniProtKB-KW"/>
</dbReference>
<keyword evidence="3" id="KW-0547">Nucleotide-binding</keyword>
<feature type="domain" description="ABC transporter" evidence="5">
    <location>
        <begin position="8"/>
        <end position="257"/>
    </location>
</feature>
<dbReference type="PROSITE" id="PS50893">
    <property type="entry name" value="ABC_TRANSPORTER_2"/>
    <property type="match status" value="1"/>
</dbReference>
<evidence type="ECO:0000256" key="4">
    <source>
        <dbReference type="ARBA" id="ARBA00022840"/>
    </source>
</evidence>
<dbReference type="InterPro" id="IPR013563">
    <property type="entry name" value="Oligopep_ABC_C"/>
</dbReference>
<dbReference type="Pfam" id="PF08352">
    <property type="entry name" value="oligo_HPY"/>
    <property type="match status" value="1"/>
</dbReference>
<dbReference type="AlphaFoldDB" id="A0A3R9Q8L8"/>
<dbReference type="EMBL" id="RCOR01000037">
    <property type="protein sequence ID" value="RSN68070.1"/>
    <property type="molecule type" value="Genomic_DNA"/>
</dbReference>
<dbReference type="InterPro" id="IPR003593">
    <property type="entry name" value="AAA+_ATPase"/>
</dbReference>